<dbReference type="PANTHER" id="PTHR47018:SF1">
    <property type="entry name" value="TESMIN_TSO1-LIKE CXC DOMAIN-CONTAINING PROTEIN"/>
    <property type="match status" value="1"/>
</dbReference>
<protein>
    <submittedName>
        <fullName evidence="1">Uncharacterized protein</fullName>
    </submittedName>
</protein>
<dbReference type="Proteomes" id="UP000747542">
    <property type="component" value="Unassembled WGS sequence"/>
</dbReference>
<dbReference type="EMBL" id="JAHLQT010029499">
    <property type="protein sequence ID" value="KAG7161430.1"/>
    <property type="molecule type" value="Genomic_DNA"/>
</dbReference>
<feature type="non-terminal residue" evidence="1">
    <location>
        <position position="544"/>
    </location>
</feature>
<accession>A0A8J5JP79</accession>
<reference evidence="1" key="1">
    <citation type="journal article" date="2021" name="Sci. Adv.">
        <title>The American lobster genome reveals insights on longevity, neural, and immune adaptations.</title>
        <authorList>
            <person name="Polinski J.M."/>
            <person name="Zimin A.V."/>
            <person name="Clark K.F."/>
            <person name="Kohn A.B."/>
            <person name="Sadowski N."/>
            <person name="Timp W."/>
            <person name="Ptitsyn A."/>
            <person name="Khanna P."/>
            <person name="Romanova D.Y."/>
            <person name="Williams P."/>
            <person name="Greenwood S.J."/>
            <person name="Moroz L.L."/>
            <person name="Walt D.R."/>
            <person name="Bodnar A.G."/>
        </authorList>
    </citation>
    <scope>NUCLEOTIDE SEQUENCE</scope>
    <source>
        <strain evidence="1">GMGI-L3</strain>
    </source>
</reference>
<dbReference type="PANTHER" id="PTHR47018">
    <property type="entry name" value="CXC DOMAIN-CONTAINING PROTEIN-RELATED"/>
    <property type="match status" value="1"/>
</dbReference>
<name>A0A8J5JP79_HOMAM</name>
<comment type="caution">
    <text evidence="1">The sequence shown here is derived from an EMBL/GenBank/DDBJ whole genome shotgun (WGS) entry which is preliminary data.</text>
</comment>
<feature type="non-terminal residue" evidence="1">
    <location>
        <position position="1"/>
    </location>
</feature>
<sequence length="544" mass="60951">GRGWAETLVQADIASPGTANSSLKAAHVTRTRRGHQITAAFLNILQHKAYDKYTEDAQSDGHEPLEFGVWCQQRAECCPQFQYWATTLNLELSIFMFVRSLRESNFSLYMDALAELCQWFFALDHTQYSRWVPVHLKDMTELSDKQPDLADKITDAPHVTTIILDGPAVVDMLKPGGNRTFQEYSTAVFIPYIESQLEHRSRLDLVWDCYLKSGSLKAPVRCNRGKGIQRRVTASGPLPSNWQNFPRNSDNKEELFSFLSEQVMQLVVKESKQLVVTDKKQVLTVPPRKDTANLAPCNHEEADTRMMVHAADALECGHRRILIRTVDTDVVILAVALENGRSEVLDELWLTFGTGKNRRYIAANQIAKALGPEKSRALPVFHAITGCDTVSAFAGHSKKAAWATWNAFPEVTTAFLSLASTPSELPDGVLSTLERFIVLLYDRTSTCCDVNVLRKKLFSRKSRSLEDLPPTRAALEQHIRRAAYQAGHIWGQAGIAFVSLPSPCDWGWMKSGDELEPLWTTLSEVSKSCHELISCGCRKHCGGK</sequence>
<gene>
    <name evidence="1" type="ORF">Hamer_G014075</name>
</gene>
<evidence type="ECO:0000313" key="2">
    <source>
        <dbReference type="Proteomes" id="UP000747542"/>
    </source>
</evidence>
<organism evidence="1 2">
    <name type="scientific">Homarus americanus</name>
    <name type="common">American lobster</name>
    <dbReference type="NCBI Taxonomy" id="6706"/>
    <lineage>
        <taxon>Eukaryota</taxon>
        <taxon>Metazoa</taxon>
        <taxon>Ecdysozoa</taxon>
        <taxon>Arthropoda</taxon>
        <taxon>Crustacea</taxon>
        <taxon>Multicrustacea</taxon>
        <taxon>Malacostraca</taxon>
        <taxon>Eumalacostraca</taxon>
        <taxon>Eucarida</taxon>
        <taxon>Decapoda</taxon>
        <taxon>Pleocyemata</taxon>
        <taxon>Astacidea</taxon>
        <taxon>Nephropoidea</taxon>
        <taxon>Nephropidae</taxon>
        <taxon>Homarus</taxon>
    </lineage>
</organism>
<evidence type="ECO:0000313" key="1">
    <source>
        <dbReference type="EMBL" id="KAG7161430.1"/>
    </source>
</evidence>
<proteinExistence type="predicted"/>
<dbReference type="AlphaFoldDB" id="A0A8J5JP79"/>
<keyword evidence="2" id="KW-1185">Reference proteome</keyword>